<dbReference type="AlphaFoldDB" id="A0A7C9APN3"/>
<evidence type="ECO:0000313" key="1">
    <source>
        <dbReference type="EMBL" id="MBA4672236.1"/>
    </source>
</evidence>
<accession>A0A7C9APN3</accession>
<proteinExistence type="predicted"/>
<dbReference type="EMBL" id="GISG01254688">
    <property type="protein sequence ID" value="MBA4672236.1"/>
    <property type="molecule type" value="Transcribed_RNA"/>
</dbReference>
<name>A0A7C9APN3_OPUST</name>
<organism evidence="1">
    <name type="scientific">Opuntia streptacantha</name>
    <name type="common">Prickly pear cactus</name>
    <name type="synonym">Opuntia cardona</name>
    <dbReference type="NCBI Taxonomy" id="393608"/>
    <lineage>
        <taxon>Eukaryota</taxon>
        <taxon>Viridiplantae</taxon>
        <taxon>Streptophyta</taxon>
        <taxon>Embryophyta</taxon>
        <taxon>Tracheophyta</taxon>
        <taxon>Spermatophyta</taxon>
        <taxon>Magnoliopsida</taxon>
        <taxon>eudicotyledons</taxon>
        <taxon>Gunneridae</taxon>
        <taxon>Pentapetalae</taxon>
        <taxon>Caryophyllales</taxon>
        <taxon>Cactineae</taxon>
        <taxon>Cactaceae</taxon>
        <taxon>Opuntioideae</taxon>
        <taxon>Opuntia</taxon>
    </lineage>
</organism>
<reference evidence="1" key="2">
    <citation type="submission" date="2020-07" db="EMBL/GenBank/DDBJ databases">
        <authorList>
            <person name="Vera ALvarez R."/>
            <person name="Arias-Moreno D.M."/>
            <person name="Jimenez-Jacinto V."/>
            <person name="Jimenez-Bremont J.F."/>
            <person name="Swaminathan K."/>
            <person name="Moose S.P."/>
            <person name="Guerrero-Gonzalez M.L."/>
            <person name="Marino-Ramirez L."/>
            <person name="Landsman D."/>
            <person name="Rodriguez-Kessler M."/>
            <person name="Delgado-Sanchez P."/>
        </authorList>
    </citation>
    <scope>NUCLEOTIDE SEQUENCE</scope>
    <source>
        <tissue evidence="1">Cladode</tissue>
    </source>
</reference>
<sequence>MKDKNTGRESAQTGVKIEEGMMLVGRPITGDKPKLQKALTIMYFLITTKSLVIQSGTARNHRITIKLLEGLILRTSLLLPVPRMREMSVLADEYAKFSLLKEYDTGTSRIRI</sequence>
<reference evidence="1" key="1">
    <citation type="journal article" date="2013" name="J. Plant Res.">
        <title>Effect of fungi and light on seed germination of three Opuntia species from semiarid lands of central Mexico.</title>
        <authorList>
            <person name="Delgado-Sanchez P."/>
            <person name="Jimenez-Bremont J.F."/>
            <person name="Guerrero-Gonzalez Mde L."/>
            <person name="Flores J."/>
        </authorList>
    </citation>
    <scope>NUCLEOTIDE SEQUENCE</scope>
    <source>
        <tissue evidence="1">Cladode</tissue>
    </source>
</reference>
<protein>
    <submittedName>
        <fullName evidence="1">Uncharacterized protein</fullName>
    </submittedName>
</protein>